<dbReference type="PROSITE" id="PS50878">
    <property type="entry name" value="RT_POL"/>
    <property type="match status" value="1"/>
</dbReference>
<dbReference type="GO" id="GO:0004519">
    <property type="term" value="F:endonuclease activity"/>
    <property type="evidence" value="ECO:0007669"/>
    <property type="project" value="UniProtKB-KW"/>
</dbReference>
<accession>A0A9Q3K462</accession>
<evidence type="ECO:0000256" key="5">
    <source>
        <dbReference type="ARBA" id="ARBA00022801"/>
    </source>
</evidence>
<sequence length="381" mass="43462">MRPSSLSTGAPVLFVKKKDGGLCLCVDYHKLNSVTRKNRYPLLPMNQHLTVFKGSIIFSKIDLHGAYNLLRIKEGDEHLNAFRTKYGSYEYFVMPFGLTNAPASFQNLVNDIFVDFLDVFAVVHLDHIMVFSSSEEEHVKHVASVLQRLRDNNLFAKASKCLFHASSVEYLGYVFSSDDLKMDSSKVQQILNWPQQKKIKALKSFRGFANFYHHFIKNYSKKTTALTSLLQKESPFIFNEEACSQFQILKEALTTAPIFSHFNPSLPTIVDTDASDYALGAVLSQVNDSGKHPIAFDSCKLLTAELHYEIHDKELLGIVWALKHWRAFLVSLSNSFEVLTDQSSLQYFMSSKVLTRCQAHWDEFLSEFNFIITYHPGRLAT</sequence>
<feature type="domain" description="Reverse transcriptase" evidence="7">
    <location>
        <begin position="1"/>
        <end position="175"/>
    </location>
</feature>
<keyword evidence="1" id="KW-0808">Transferase</keyword>
<evidence type="ECO:0000256" key="1">
    <source>
        <dbReference type="ARBA" id="ARBA00022679"/>
    </source>
</evidence>
<evidence type="ECO:0000259" key="7">
    <source>
        <dbReference type="PROSITE" id="PS50878"/>
    </source>
</evidence>
<dbReference type="InterPro" id="IPR041373">
    <property type="entry name" value="RT_RNaseH"/>
</dbReference>
<dbReference type="Pfam" id="PF17917">
    <property type="entry name" value="RT_RNaseH"/>
    <property type="match status" value="1"/>
</dbReference>
<dbReference type="GO" id="GO:0003964">
    <property type="term" value="F:RNA-directed DNA polymerase activity"/>
    <property type="evidence" value="ECO:0007669"/>
    <property type="project" value="UniProtKB-KW"/>
</dbReference>
<proteinExistence type="predicted"/>
<dbReference type="PANTHER" id="PTHR37984:SF5">
    <property type="entry name" value="PROTEIN NYNRIN-LIKE"/>
    <property type="match status" value="1"/>
</dbReference>
<evidence type="ECO:0000313" key="9">
    <source>
        <dbReference type="Proteomes" id="UP000765509"/>
    </source>
</evidence>
<dbReference type="InterPro" id="IPR043128">
    <property type="entry name" value="Rev_trsase/Diguanyl_cyclase"/>
</dbReference>
<keyword evidence="6" id="KW-0695">RNA-directed DNA polymerase</keyword>
<dbReference type="Proteomes" id="UP000765509">
    <property type="component" value="Unassembled WGS sequence"/>
</dbReference>
<dbReference type="FunFam" id="3.30.70.270:FF:000020">
    <property type="entry name" value="Transposon Tf2-6 polyprotein-like Protein"/>
    <property type="match status" value="1"/>
</dbReference>
<dbReference type="InterPro" id="IPR043502">
    <property type="entry name" value="DNA/RNA_pol_sf"/>
</dbReference>
<dbReference type="Gene3D" id="3.10.10.10">
    <property type="entry name" value="HIV Type 1 Reverse Transcriptase, subunit A, domain 1"/>
    <property type="match status" value="1"/>
</dbReference>
<dbReference type="InterPro" id="IPR050951">
    <property type="entry name" value="Retrovirus_Pol_polyprotein"/>
</dbReference>
<organism evidence="8 9">
    <name type="scientific">Austropuccinia psidii MF-1</name>
    <dbReference type="NCBI Taxonomy" id="1389203"/>
    <lineage>
        <taxon>Eukaryota</taxon>
        <taxon>Fungi</taxon>
        <taxon>Dikarya</taxon>
        <taxon>Basidiomycota</taxon>
        <taxon>Pucciniomycotina</taxon>
        <taxon>Pucciniomycetes</taxon>
        <taxon>Pucciniales</taxon>
        <taxon>Sphaerophragmiaceae</taxon>
        <taxon>Austropuccinia</taxon>
    </lineage>
</organism>
<evidence type="ECO:0000256" key="2">
    <source>
        <dbReference type="ARBA" id="ARBA00022695"/>
    </source>
</evidence>
<evidence type="ECO:0000256" key="6">
    <source>
        <dbReference type="ARBA" id="ARBA00022918"/>
    </source>
</evidence>
<keyword evidence="2" id="KW-0548">Nucleotidyltransferase</keyword>
<name>A0A9Q3K462_9BASI</name>
<gene>
    <name evidence="8" type="ORF">O181_113672</name>
</gene>
<keyword evidence="9" id="KW-1185">Reference proteome</keyword>
<keyword evidence="4" id="KW-0255">Endonuclease</keyword>
<dbReference type="CDD" id="cd01647">
    <property type="entry name" value="RT_LTR"/>
    <property type="match status" value="1"/>
</dbReference>
<evidence type="ECO:0000313" key="8">
    <source>
        <dbReference type="EMBL" id="MBW0573957.1"/>
    </source>
</evidence>
<keyword evidence="3" id="KW-0540">Nuclease</keyword>
<dbReference type="EMBL" id="AVOT02093159">
    <property type="protein sequence ID" value="MBW0573957.1"/>
    <property type="molecule type" value="Genomic_DNA"/>
</dbReference>
<dbReference type="Pfam" id="PF00078">
    <property type="entry name" value="RVT_1"/>
    <property type="match status" value="1"/>
</dbReference>
<protein>
    <recommendedName>
        <fullName evidence="7">Reverse transcriptase domain-containing protein</fullName>
    </recommendedName>
</protein>
<evidence type="ECO:0000256" key="3">
    <source>
        <dbReference type="ARBA" id="ARBA00022722"/>
    </source>
</evidence>
<dbReference type="PANTHER" id="PTHR37984">
    <property type="entry name" value="PROTEIN CBG26694"/>
    <property type="match status" value="1"/>
</dbReference>
<dbReference type="OrthoDB" id="2194544at2759"/>
<comment type="caution">
    <text evidence="8">The sequence shown here is derived from an EMBL/GenBank/DDBJ whole genome shotgun (WGS) entry which is preliminary data.</text>
</comment>
<dbReference type="GO" id="GO:0016787">
    <property type="term" value="F:hydrolase activity"/>
    <property type="evidence" value="ECO:0007669"/>
    <property type="project" value="UniProtKB-KW"/>
</dbReference>
<evidence type="ECO:0000256" key="4">
    <source>
        <dbReference type="ARBA" id="ARBA00022759"/>
    </source>
</evidence>
<keyword evidence="5" id="KW-0378">Hydrolase</keyword>
<dbReference type="CDD" id="cd09274">
    <property type="entry name" value="RNase_HI_RT_Ty3"/>
    <property type="match status" value="1"/>
</dbReference>
<reference evidence="8" key="1">
    <citation type="submission" date="2021-03" db="EMBL/GenBank/DDBJ databases">
        <title>Draft genome sequence of rust myrtle Austropuccinia psidii MF-1, a brazilian biotype.</title>
        <authorList>
            <person name="Quecine M.C."/>
            <person name="Pachon D.M.R."/>
            <person name="Bonatelli M.L."/>
            <person name="Correr F.H."/>
            <person name="Franceschini L.M."/>
            <person name="Leite T.F."/>
            <person name="Margarido G.R.A."/>
            <person name="Almeida C.A."/>
            <person name="Ferrarezi J.A."/>
            <person name="Labate C.A."/>
        </authorList>
    </citation>
    <scope>NUCLEOTIDE SEQUENCE</scope>
    <source>
        <strain evidence="8">MF-1</strain>
    </source>
</reference>
<dbReference type="InterPro" id="IPR000477">
    <property type="entry name" value="RT_dom"/>
</dbReference>
<dbReference type="AlphaFoldDB" id="A0A9Q3K462"/>
<dbReference type="SUPFAM" id="SSF56672">
    <property type="entry name" value="DNA/RNA polymerases"/>
    <property type="match status" value="1"/>
</dbReference>
<dbReference type="Gene3D" id="3.30.70.270">
    <property type="match status" value="2"/>
</dbReference>